<dbReference type="Pfam" id="PF24120">
    <property type="entry name" value="SsdA_C"/>
    <property type="match status" value="1"/>
</dbReference>
<name>A0A0D2HVJ1_CLAB1</name>
<evidence type="ECO:0000259" key="1">
    <source>
        <dbReference type="Pfam" id="PF24120"/>
    </source>
</evidence>
<dbReference type="EMBL" id="KN846998">
    <property type="protein sequence ID" value="KIW88544.1"/>
    <property type="molecule type" value="Genomic_DNA"/>
</dbReference>
<evidence type="ECO:0000313" key="2">
    <source>
        <dbReference type="EMBL" id="KIW88544.1"/>
    </source>
</evidence>
<reference evidence="2" key="1">
    <citation type="submission" date="2015-01" db="EMBL/GenBank/DDBJ databases">
        <title>The Genome Sequence of Cladophialophora bantiana CBS 173.52.</title>
        <authorList>
            <consortium name="The Broad Institute Genomics Platform"/>
            <person name="Cuomo C."/>
            <person name="de Hoog S."/>
            <person name="Gorbushina A."/>
            <person name="Stielow B."/>
            <person name="Teixiera M."/>
            <person name="Abouelleil A."/>
            <person name="Chapman S.B."/>
            <person name="Priest M."/>
            <person name="Young S.K."/>
            <person name="Wortman J."/>
            <person name="Nusbaum C."/>
            <person name="Birren B."/>
        </authorList>
    </citation>
    <scope>NUCLEOTIDE SEQUENCE [LARGE SCALE GENOMIC DNA]</scope>
    <source>
        <strain evidence="2">CBS 173.52</strain>
    </source>
</reference>
<keyword evidence="3" id="KW-1185">Reference proteome</keyword>
<dbReference type="VEuPathDB" id="FungiDB:Z519_10590"/>
<dbReference type="OrthoDB" id="5337793at2759"/>
<feature type="domain" description="Single-strand DNA deaminase toxin A-like C-terminal" evidence="1">
    <location>
        <begin position="81"/>
        <end position="141"/>
    </location>
</feature>
<dbReference type="Proteomes" id="UP000053789">
    <property type="component" value="Unassembled WGS sequence"/>
</dbReference>
<protein>
    <recommendedName>
        <fullName evidence="1">Single-strand DNA deaminase toxin A-like C-terminal domain-containing protein</fullName>
    </recommendedName>
</protein>
<dbReference type="GeneID" id="27703518"/>
<dbReference type="RefSeq" id="XP_016615213.1">
    <property type="nucleotide sequence ID" value="XM_016768306.1"/>
</dbReference>
<dbReference type="InterPro" id="IPR057517">
    <property type="entry name" value="SsdA-like_C"/>
</dbReference>
<sequence>MDEADKALSKESQELAARTALQGDFSSQEGWVSPDRPPLWVDEREKLTITRTFQPLQYCVRGRTKVLAIITSPILQNSLSMSGWKDDHPHLPNIQNSIWTAKVCNIAAEMGIPLPKHSLDPASTGKSKGMFYASHAEAKLMALYLDYRSNHAEALQYLASISRWNPGTLDIDVSKEPCRSCREIARKIYEKHDVKVNFTFQGRLDYPRCKNYYCDKQLLDGSRIFCCICRTQIESLPMTAVYLPQMDAKQFRDFLRGEAKSMVPFVEQGEAMYDIFQAVTEAPSLGLHLYHENEVSEIGLTVIVPNADTDTFKKAVEDRLKGFGGTHEASWLEDLKDCARMAMTKLFGFLADNDEYLPGSSIGHGYIGGKTQPFPSQKAARRREEDASTFDDVVRDLGLLLINDRDQLRSRRYFRADNETDSSDDINCCFEDENGWDDTDDEVEAANAADDGIKMIENDWCH</sequence>
<dbReference type="HOGENOM" id="CLU_591834_0_0_1"/>
<organism evidence="2 3">
    <name type="scientific">Cladophialophora bantiana (strain ATCC 10958 / CBS 173.52 / CDC B-1940 / NIH 8579)</name>
    <name type="common">Xylohypha bantiana</name>
    <dbReference type="NCBI Taxonomy" id="1442370"/>
    <lineage>
        <taxon>Eukaryota</taxon>
        <taxon>Fungi</taxon>
        <taxon>Dikarya</taxon>
        <taxon>Ascomycota</taxon>
        <taxon>Pezizomycotina</taxon>
        <taxon>Eurotiomycetes</taxon>
        <taxon>Chaetothyriomycetidae</taxon>
        <taxon>Chaetothyriales</taxon>
        <taxon>Herpotrichiellaceae</taxon>
        <taxon>Cladophialophora</taxon>
    </lineage>
</organism>
<dbReference type="AlphaFoldDB" id="A0A0D2HVJ1"/>
<evidence type="ECO:0000313" key="3">
    <source>
        <dbReference type="Proteomes" id="UP000053789"/>
    </source>
</evidence>
<accession>A0A0D2HVJ1</accession>
<proteinExistence type="predicted"/>
<gene>
    <name evidence="2" type="ORF">Z519_10590</name>
</gene>